<evidence type="ECO:0000313" key="6">
    <source>
        <dbReference type="EMBL" id="GEU66834.1"/>
    </source>
</evidence>
<dbReference type="GO" id="GO:0004190">
    <property type="term" value="F:aspartic-type endopeptidase activity"/>
    <property type="evidence" value="ECO:0007669"/>
    <property type="project" value="UniProtKB-KW"/>
</dbReference>
<evidence type="ECO:0000259" key="4">
    <source>
        <dbReference type="Pfam" id="PF13976"/>
    </source>
</evidence>
<keyword evidence="1" id="KW-0378">Hydrolase</keyword>
<evidence type="ECO:0000259" key="5">
    <source>
        <dbReference type="Pfam" id="PF22936"/>
    </source>
</evidence>
<keyword evidence="1" id="KW-0064">Aspartyl protease</keyword>
<protein>
    <submittedName>
        <fullName evidence="6">Uncharacterized protein</fullName>
    </submittedName>
</protein>
<proteinExistence type="predicted"/>
<organism evidence="6">
    <name type="scientific">Tanacetum cinerariifolium</name>
    <name type="common">Dalmatian daisy</name>
    <name type="synonym">Chrysanthemum cinerariifolium</name>
    <dbReference type="NCBI Taxonomy" id="118510"/>
    <lineage>
        <taxon>Eukaryota</taxon>
        <taxon>Viridiplantae</taxon>
        <taxon>Streptophyta</taxon>
        <taxon>Embryophyta</taxon>
        <taxon>Tracheophyta</taxon>
        <taxon>Spermatophyta</taxon>
        <taxon>Magnoliopsida</taxon>
        <taxon>eudicotyledons</taxon>
        <taxon>Gunneridae</taxon>
        <taxon>Pentapetalae</taxon>
        <taxon>asterids</taxon>
        <taxon>campanulids</taxon>
        <taxon>Asterales</taxon>
        <taxon>Asteraceae</taxon>
        <taxon>Asteroideae</taxon>
        <taxon>Anthemideae</taxon>
        <taxon>Anthemidinae</taxon>
        <taxon>Tanacetum</taxon>
    </lineage>
</organism>
<dbReference type="InterPro" id="IPR025724">
    <property type="entry name" value="GAG-pre-integrase_dom"/>
</dbReference>
<feature type="domain" description="GAG-pre-integrase" evidence="4">
    <location>
        <begin position="286"/>
        <end position="358"/>
    </location>
</feature>
<reference evidence="6" key="1">
    <citation type="journal article" date="2019" name="Sci. Rep.">
        <title>Draft genome of Tanacetum cinerariifolium, the natural source of mosquito coil.</title>
        <authorList>
            <person name="Yamashiro T."/>
            <person name="Shiraishi A."/>
            <person name="Satake H."/>
            <person name="Nakayama K."/>
        </authorList>
    </citation>
    <scope>NUCLEOTIDE SEQUENCE</scope>
</reference>
<feature type="region of interest" description="Disordered" evidence="2">
    <location>
        <begin position="894"/>
        <end position="914"/>
    </location>
</feature>
<feature type="domain" description="Reverse transcriptase Ty1/copia-type" evidence="3">
    <location>
        <begin position="581"/>
        <end position="777"/>
    </location>
</feature>
<dbReference type="Pfam" id="PF13976">
    <property type="entry name" value="gag_pre-integrs"/>
    <property type="match status" value="1"/>
</dbReference>
<dbReference type="PANTHER" id="PTHR48475:SF2">
    <property type="entry name" value="RIBONUCLEASE H"/>
    <property type="match status" value="1"/>
</dbReference>
<evidence type="ECO:0000256" key="1">
    <source>
        <dbReference type="ARBA" id="ARBA00022750"/>
    </source>
</evidence>
<name>A0A6L2M2L9_TANCI</name>
<sequence>MGLGYNSQVFTQAIFDLDDYFSSKSDCESWPSSSLYDRFQPSGGYHVVPPLYTRTFMPPKPDLVFNTTLTTVETDHLTFNVQHSPTKPDQDLSHTTRPTPPIIKDWVSDYKDEYETKALQIVPSFVQGNHKQYAPLTQTNPQKHLVPNAVLTQSKPVFTTAVRPVSAAVPKINVTRPRHAHPIVTKSKSPIRRHLTCSSSPNTSNSPPRVIAIQAPVGNPQHALKDKEVIDSGCSRHMIGNMSYLSDFEEVNHVYVAFGGNPKGGKISGKGKIKTVLLRVTRENNMYNVNLKNIVPSGDLTCLFAKATIDESNSWHRRLGHINFKTINKLVKGNLVRGLPTKVFENDNTCVACKKGKQHSASCKFEGKVDEGFLVRYYNNDGDAAFDGKEHDFDAKKPESEVNVSLRNSAQDLSADFEDCSDNNSNEVNVAGAIGLTVGQNSPNSTNTFSATGPLNAAASPTYGKFSFIDAFQLLDDPDMPALEDITYSDDEDDVGVEAAFNNLESSIIVSLIPTTRVYKDHPVSQIIDDLSSTTQTRSMTRVVQDQGGLSHMFDNDFYTCMFACFLSQEEPKRVHQALKDPSWIEAIQEELLQFKMQKVWVLVDFSHGKRAIGHTQEEVIDYEEVFASVVRIGVIRLFLAYATFMGFMVYQMDVKSAFLYGTIKEEVYVCQPPGFHNPDHLDKVYKVVKALYGLHQAPRAWYETFANYLLENGFQRGKIDQTLFIKRWKGDILLVHIYVDDIIFCATNKDLCKSFEKLMKDKLQMSSLGELTFFLASTPIYTKKPLLKDPDGEDVDVHAYRSMIGSLMYLTSSRPNIMLPVNDITRLQVLVDKKKVVVIEAANRESMSAKRTSWNEFSSAMASAIIYISTEKGFSGVETPLFEEMLVGKEIEKKGDEDEHIDDVTAGDDAQGDDTAAYGKVLTITQEPSIPSPTPPTPPPQPSQDLLLTFQVQLTTQHNVLANVQQHTDQSRSIYDTYVLEKIDSNTTIDSTNMCHRGGEIDQDAEQDQAKTTLICNLKNQMKSVKEASNEAKLKMEINVLGKINIELESSMAKLLVENEKLQHLSNTKVLTVKMDNPSRANTKQALGRGENKKADALSKIASTSFAHLRKQVLVKKLKEKTIDKKEVLAVVKEEGSTWMTLIYEYLTKEILTEKKKKARVIRRKAVAIDYFTKWIEEKPVATITGAQIKKFAHRTMIKSSNRETPFSRMYATEAVILVEISVPTLRTTEVDIIKNDESLEINLDLLKEKREQAVIQEEKSKAKIKKYYNARVRNTSFRPRDLVYQNNEASHVEEGGKLGSKWEGSYEVTETIGKGAYKLRDRKVNVLPRAWNVCSLKKCYVHEM</sequence>
<evidence type="ECO:0000256" key="2">
    <source>
        <dbReference type="SAM" id="MobiDB-lite"/>
    </source>
</evidence>
<keyword evidence="1" id="KW-0645">Protease</keyword>
<dbReference type="Pfam" id="PF22936">
    <property type="entry name" value="Pol_BBD"/>
    <property type="match status" value="1"/>
</dbReference>
<comment type="caution">
    <text evidence="6">The sequence shown here is derived from an EMBL/GenBank/DDBJ whole genome shotgun (WGS) entry which is preliminary data.</text>
</comment>
<feature type="domain" description="Retrovirus-related Pol polyprotein from transposon TNT 1-94-like beta-barrel" evidence="5">
    <location>
        <begin position="229"/>
        <end position="276"/>
    </location>
</feature>
<accession>A0A6L2M2L9</accession>
<dbReference type="PANTHER" id="PTHR48475">
    <property type="entry name" value="RIBONUCLEASE H"/>
    <property type="match status" value="1"/>
</dbReference>
<dbReference type="InterPro" id="IPR054722">
    <property type="entry name" value="PolX-like_BBD"/>
</dbReference>
<dbReference type="SUPFAM" id="SSF56672">
    <property type="entry name" value="DNA/RNA polymerases"/>
    <property type="match status" value="1"/>
</dbReference>
<dbReference type="EMBL" id="BKCJ010005453">
    <property type="protein sequence ID" value="GEU66834.1"/>
    <property type="molecule type" value="Genomic_DNA"/>
</dbReference>
<dbReference type="InterPro" id="IPR043502">
    <property type="entry name" value="DNA/RNA_pol_sf"/>
</dbReference>
<evidence type="ECO:0000259" key="3">
    <source>
        <dbReference type="Pfam" id="PF07727"/>
    </source>
</evidence>
<dbReference type="Pfam" id="PF07727">
    <property type="entry name" value="RVT_2"/>
    <property type="match status" value="1"/>
</dbReference>
<dbReference type="InterPro" id="IPR013103">
    <property type="entry name" value="RVT_2"/>
</dbReference>
<gene>
    <name evidence="6" type="ORF">Tci_038812</name>
</gene>